<keyword evidence="2" id="KW-1185">Reference proteome</keyword>
<dbReference type="EMBL" id="JAHQXF010000002">
    <property type="protein sequence ID" value="MBV0925011.1"/>
    <property type="molecule type" value="Genomic_DNA"/>
</dbReference>
<reference evidence="1 2" key="1">
    <citation type="submission" date="2021-06" db="EMBL/GenBank/DDBJ databases">
        <title>New haloarchaea isolates fom saline soil.</title>
        <authorList>
            <person name="Duran-Viseras A."/>
            <person name="Sanchez-Porro C.S."/>
            <person name="Ventosa A."/>
        </authorList>
    </citation>
    <scope>NUCLEOTIDE SEQUENCE [LARGE SCALE GENOMIC DNA]</scope>
    <source>
        <strain evidence="1 2">JCM 183640</strain>
    </source>
</reference>
<dbReference type="OrthoDB" id="340975at2157"/>
<dbReference type="AlphaFoldDB" id="A0A8J7YD29"/>
<proteinExistence type="predicted"/>
<sequence>MCNSMRLRMTDHRERMFEALLGATGEKTKSKAIDQAVNHYCLCAGENAAHPNGTYEKLMERAIEQGSVTPEEIAEVLGTEELPVDYERKWQVGCR</sequence>
<organism evidence="1 2">
    <name type="scientific">Haloarcula limicola</name>
    <dbReference type="NCBI Taxonomy" id="1429915"/>
    <lineage>
        <taxon>Archaea</taxon>
        <taxon>Methanobacteriati</taxon>
        <taxon>Methanobacteriota</taxon>
        <taxon>Stenosarchaea group</taxon>
        <taxon>Halobacteria</taxon>
        <taxon>Halobacteriales</taxon>
        <taxon>Haloarculaceae</taxon>
        <taxon>Haloarcula</taxon>
    </lineage>
</organism>
<evidence type="ECO:0000313" key="1">
    <source>
        <dbReference type="EMBL" id="MBV0925011.1"/>
    </source>
</evidence>
<accession>A0A8J7YD29</accession>
<comment type="caution">
    <text evidence="1">The sequence shown here is derived from an EMBL/GenBank/DDBJ whole genome shotgun (WGS) entry which is preliminary data.</text>
</comment>
<dbReference type="Proteomes" id="UP000766550">
    <property type="component" value="Unassembled WGS sequence"/>
</dbReference>
<evidence type="ECO:0000313" key="2">
    <source>
        <dbReference type="Proteomes" id="UP000766550"/>
    </source>
</evidence>
<gene>
    <name evidence="1" type="ORF">KTS45_12470</name>
</gene>
<name>A0A8J7YD29_9EURY</name>
<protein>
    <submittedName>
        <fullName evidence="1">Uncharacterized protein</fullName>
    </submittedName>
</protein>